<dbReference type="EMBL" id="ABSV01001721">
    <property type="protein sequence ID" value="EDZ70370.1"/>
    <property type="molecule type" value="Genomic_DNA"/>
</dbReference>
<proteinExistence type="predicted"/>
<evidence type="ECO:0000256" key="1">
    <source>
        <dbReference type="SAM" id="MobiDB-lite"/>
    </source>
</evidence>
<feature type="compositionally biased region" description="Polar residues" evidence="1">
    <location>
        <begin position="123"/>
        <end position="133"/>
    </location>
</feature>
<organism evidence="2 3">
    <name type="scientific">Saccharomyces cerevisiae (strain AWRI1631)</name>
    <name type="common">Baker's yeast</name>
    <dbReference type="NCBI Taxonomy" id="545124"/>
    <lineage>
        <taxon>Eukaryota</taxon>
        <taxon>Fungi</taxon>
        <taxon>Dikarya</taxon>
        <taxon>Ascomycota</taxon>
        <taxon>Saccharomycotina</taxon>
        <taxon>Saccharomycetes</taxon>
        <taxon>Saccharomycetales</taxon>
        <taxon>Saccharomycetaceae</taxon>
        <taxon>Saccharomyces</taxon>
    </lineage>
</organism>
<dbReference type="Proteomes" id="UP000008988">
    <property type="component" value="Unassembled WGS sequence"/>
</dbReference>
<comment type="caution">
    <text evidence="2">The sequence shown here is derived from an EMBL/GenBank/DDBJ whole genome shotgun (WGS) entry which is preliminary data.</text>
</comment>
<protein>
    <submittedName>
        <fullName evidence="2">Uncharacterized protein</fullName>
    </submittedName>
</protein>
<accession>B5VNX5</accession>
<evidence type="ECO:0000313" key="3">
    <source>
        <dbReference type="Proteomes" id="UP000008988"/>
    </source>
</evidence>
<evidence type="ECO:0000313" key="2">
    <source>
        <dbReference type="EMBL" id="EDZ70370.1"/>
    </source>
</evidence>
<sequence>MVAAIYICNRVSQSAAKGKGTRLRRRRLAAANGRGRQVLPLTEGRICPCAHLRVVHGFYSSLARLVPRAFFFSFVCVCAFSFSRQWGIYLSSSNRQGLEKKTKKKKQQENPDQETHALHHTLIQEQTRLNGRTTGMGKQPRPKETASTTTTTTTTGAAAAAATGFPQGPVDDCGYANQTAGRPGLCIEDAEHLGRFTTAGCH</sequence>
<dbReference type="AlphaFoldDB" id="B5VNX5"/>
<gene>
    <name evidence="2" type="ORF">AWRI1631_124660</name>
</gene>
<reference evidence="2 3" key="1">
    <citation type="journal article" date="2008" name="FEMS Yeast Res.">
        <title>Comparative genome analysis of a Saccharomyces cerevisiae wine strain.</title>
        <authorList>
            <person name="Borneman A.R."/>
            <person name="Forgan A.H."/>
            <person name="Pretorius I.S."/>
            <person name="Chambers P.J."/>
        </authorList>
    </citation>
    <scope>NUCLEOTIDE SEQUENCE [LARGE SCALE GENOMIC DNA]</scope>
    <source>
        <strain evidence="2 3">AWRI1631</strain>
    </source>
</reference>
<name>B5VNX5_YEAS6</name>
<feature type="region of interest" description="Disordered" evidence="1">
    <location>
        <begin position="122"/>
        <end position="153"/>
    </location>
</feature>